<feature type="domain" description="RanBP2-type" evidence="10">
    <location>
        <begin position="762"/>
        <end position="791"/>
    </location>
</feature>
<dbReference type="InterPro" id="IPR043128">
    <property type="entry name" value="Rev_trsase/Diguanyl_cyclase"/>
</dbReference>
<dbReference type="AlphaFoldDB" id="A0A9W7E936"/>
<evidence type="ECO:0000256" key="2">
    <source>
        <dbReference type="ARBA" id="ARBA00022723"/>
    </source>
</evidence>
<dbReference type="InterPro" id="IPR012337">
    <property type="entry name" value="RNaseH-like_sf"/>
</dbReference>
<dbReference type="PANTHER" id="PTHR23044">
    <property type="entry name" value="3'-5' EXONUCLEASE ERI1-RELATED"/>
    <property type="match status" value="1"/>
</dbReference>
<keyword evidence="3 7" id="KW-0863">Zinc-finger</keyword>
<comment type="caution">
    <text evidence="11">The sequence shown here is derived from an EMBL/GenBank/DDBJ whole genome shotgun (WGS) entry which is preliminary data.</text>
</comment>
<dbReference type="InterPro" id="IPR043502">
    <property type="entry name" value="DNA/RNA_pol_sf"/>
</dbReference>
<dbReference type="InterPro" id="IPR001126">
    <property type="entry name" value="UmuC"/>
</dbReference>
<dbReference type="GO" id="GO:0000175">
    <property type="term" value="F:3'-5'-RNA exonuclease activity"/>
    <property type="evidence" value="ECO:0007669"/>
    <property type="project" value="InterPro"/>
</dbReference>
<dbReference type="Pfam" id="PF00929">
    <property type="entry name" value="RNase_T"/>
    <property type="match status" value="1"/>
</dbReference>
<evidence type="ECO:0000256" key="5">
    <source>
        <dbReference type="ARBA" id="ARBA00022833"/>
    </source>
</evidence>
<keyword evidence="6" id="KW-0269">Exonuclease</keyword>
<dbReference type="Gene3D" id="3.30.420.10">
    <property type="entry name" value="Ribonuclease H-like superfamily/Ribonuclease H"/>
    <property type="match status" value="1"/>
</dbReference>
<evidence type="ECO:0000313" key="11">
    <source>
        <dbReference type="EMBL" id="GMH72889.1"/>
    </source>
</evidence>
<keyword evidence="4" id="KW-0378">Hydrolase</keyword>
<evidence type="ECO:0000256" key="7">
    <source>
        <dbReference type="PROSITE-ProRule" id="PRU00322"/>
    </source>
</evidence>
<evidence type="ECO:0008006" key="13">
    <source>
        <dbReference type="Google" id="ProtNLM"/>
    </source>
</evidence>
<dbReference type="CDD" id="cd06133">
    <property type="entry name" value="ERI-1_3'hExo_like"/>
    <property type="match status" value="1"/>
</dbReference>
<evidence type="ECO:0000256" key="8">
    <source>
        <dbReference type="SAM" id="MobiDB-lite"/>
    </source>
</evidence>
<keyword evidence="5" id="KW-0862">Zinc</keyword>
<evidence type="ECO:0000256" key="4">
    <source>
        <dbReference type="ARBA" id="ARBA00022801"/>
    </source>
</evidence>
<dbReference type="SMART" id="SM00479">
    <property type="entry name" value="EXOIII"/>
    <property type="match status" value="1"/>
</dbReference>
<dbReference type="SUPFAM" id="SSF53098">
    <property type="entry name" value="Ribonuclease H-like"/>
    <property type="match status" value="1"/>
</dbReference>
<evidence type="ECO:0000259" key="10">
    <source>
        <dbReference type="PROSITE" id="PS50199"/>
    </source>
</evidence>
<dbReference type="Pfam" id="PF00817">
    <property type="entry name" value="IMS"/>
    <property type="match status" value="1"/>
</dbReference>
<proteinExistence type="predicted"/>
<keyword evidence="2" id="KW-0479">Metal-binding</keyword>
<organism evidence="11 12">
    <name type="scientific">Triparma laevis f. inornata</name>
    <dbReference type="NCBI Taxonomy" id="1714386"/>
    <lineage>
        <taxon>Eukaryota</taxon>
        <taxon>Sar</taxon>
        <taxon>Stramenopiles</taxon>
        <taxon>Ochrophyta</taxon>
        <taxon>Bolidophyceae</taxon>
        <taxon>Parmales</taxon>
        <taxon>Triparmaceae</taxon>
        <taxon>Triparma</taxon>
    </lineage>
</organism>
<dbReference type="EMBL" id="BLQM01000180">
    <property type="protein sequence ID" value="GMH72889.1"/>
    <property type="molecule type" value="Genomic_DNA"/>
</dbReference>
<sequence>MSDSDFEDDQNVFEDLAQFLGEERAVVASTKSKDGDRADSAVPIIFHVDVDNFYVNVHRVHDASLNNKQVVVVQKNGGGIVALSEEAKDIGVKKYDGVAGNGAKMLGRIANSTISELKKKHPQLVVVEMDTDLYRAARDLVRKALEEITIGIVQGVSYDDSFIKMPDSNNNNNNINIEQRAFKLRRLVKKRVGYDVTIGVGSCKTVAKLAGALAKRGKGGNGVHVVPLSSASDFLQSASLREIKQGFGGKKGLEYILKLSSAASSPAPDITVRDALWLGESKLRTLLPSDLVSRLLLWGAGKDDDEVTPTQQQKSILSQQGCQPGFDEALLTDLCRKLVERVVEDGRTPKGMSIIFRDGYEDRGNKIRKVGKWRREFEENYESLFAVAKTKFGELQGISFTKLGVRAEFDDELKDGAGTSSQNIAELFKKDKERASKTSEATTTTTTTTKTKTKKRSLNITAGGKSALDLLKAPTKEDIRGNGKRWKGLDQRPTEFKFLVVLDYEWTCDDKKAVYPHAEIIEWGCVLVDMERPAEIVSKFQEFVKPKHNPTLTTFCKDLTAITQKQVDEGSSLDETIAKFETWLRGNGVQVNVDDVEYDFADSKKNPLSYAIVTWSDADLGSTLNKQMMGEGLRRRRNFESWINLKVAYKRVYGREPHGLRKCVEAIGVKFEGRAHSGLVDAENTAAIVLDMVNQQSYKGFTSTTRFLDVNGTMIGAKGKAISNIAMAVGNTNIGEEGEGKEEMDEQEKQGVKAVVVVVEEEEESWSCPRCTFSNTGLFLCCEICGSQKNE</sequence>
<keyword evidence="1" id="KW-0540">Nuclease</keyword>
<gene>
    <name evidence="11" type="ORF">TL16_g06032</name>
</gene>
<protein>
    <recommendedName>
        <fullName evidence="13">Exonuclease domain-containing protein</fullName>
    </recommendedName>
</protein>
<dbReference type="InterPro" id="IPR013520">
    <property type="entry name" value="Ribonucl_H"/>
</dbReference>
<dbReference type="Gene3D" id="3.30.70.270">
    <property type="match status" value="1"/>
</dbReference>
<feature type="region of interest" description="Disordered" evidence="8">
    <location>
        <begin position="435"/>
        <end position="455"/>
    </location>
</feature>
<reference evidence="12" key="1">
    <citation type="journal article" date="2023" name="Commun. Biol.">
        <title>Genome analysis of Parmales, the sister group of diatoms, reveals the evolutionary specialization of diatoms from phago-mixotrophs to photoautotrophs.</title>
        <authorList>
            <person name="Ban H."/>
            <person name="Sato S."/>
            <person name="Yoshikawa S."/>
            <person name="Yamada K."/>
            <person name="Nakamura Y."/>
            <person name="Ichinomiya M."/>
            <person name="Sato N."/>
            <person name="Blanc-Mathieu R."/>
            <person name="Endo H."/>
            <person name="Kuwata A."/>
            <person name="Ogata H."/>
        </authorList>
    </citation>
    <scope>NUCLEOTIDE SEQUENCE [LARGE SCALE GENOMIC DNA]</scope>
</reference>
<feature type="domain" description="UmuC" evidence="9">
    <location>
        <begin position="45"/>
        <end position="215"/>
    </location>
</feature>
<dbReference type="InterPro" id="IPR036397">
    <property type="entry name" value="RNaseH_sf"/>
</dbReference>
<dbReference type="InterPro" id="IPR051274">
    <property type="entry name" value="3-5_Exoribonuclease"/>
</dbReference>
<evidence type="ECO:0000256" key="3">
    <source>
        <dbReference type="ARBA" id="ARBA00022771"/>
    </source>
</evidence>
<dbReference type="GO" id="GO:0006281">
    <property type="term" value="P:DNA repair"/>
    <property type="evidence" value="ECO:0007669"/>
    <property type="project" value="InterPro"/>
</dbReference>
<evidence type="ECO:0000313" key="12">
    <source>
        <dbReference type="Proteomes" id="UP001162640"/>
    </source>
</evidence>
<dbReference type="InterPro" id="IPR001876">
    <property type="entry name" value="Znf_RanBP2"/>
</dbReference>
<evidence type="ECO:0000256" key="1">
    <source>
        <dbReference type="ARBA" id="ARBA00022722"/>
    </source>
</evidence>
<dbReference type="PANTHER" id="PTHR23044:SF61">
    <property type="entry name" value="3'-5' EXORIBONUCLEASE 1-RELATED"/>
    <property type="match status" value="1"/>
</dbReference>
<dbReference type="PROSITE" id="PS50173">
    <property type="entry name" value="UMUC"/>
    <property type="match status" value="1"/>
</dbReference>
<dbReference type="SUPFAM" id="SSF56672">
    <property type="entry name" value="DNA/RNA polymerases"/>
    <property type="match status" value="1"/>
</dbReference>
<dbReference type="Gene3D" id="3.40.1170.60">
    <property type="match status" value="1"/>
</dbReference>
<dbReference type="PROSITE" id="PS50199">
    <property type="entry name" value="ZF_RANBP2_2"/>
    <property type="match status" value="1"/>
</dbReference>
<dbReference type="GO" id="GO:0008270">
    <property type="term" value="F:zinc ion binding"/>
    <property type="evidence" value="ECO:0007669"/>
    <property type="project" value="UniProtKB-KW"/>
</dbReference>
<evidence type="ECO:0000259" key="9">
    <source>
        <dbReference type="PROSITE" id="PS50173"/>
    </source>
</evidence>
<name>A0A9W7E936_9STRA</name>
<dbReference type="InterPro" id="IPR047201">
    <property type="entry name" value="ERI-1_3'hExo-like"/>
</dbReference>
<dbReference type="Proteomes" id="UP001162640">
    <property type="component" value="Unassembled WGS sequence"/>
</dbReference>
<dbReference type="GO" id="GO:0003676">
    <property type="term" value="F:nucleic acid binding"/>
    <property type="evidence" value="ECO:0007669"/>
    <property type="project" value="InterPro"/>
</dbReference>
<evidence type="ECO:0000256" key="6">
    <source>
        <dbReference type="ARBA" id="ARBA00022839"/>
    </source>
</evidence>
<accession>A0A9W7E936</accession>
<dbReference type="PROSITE" id="PS01358">
    <property type="entry name" value="ZF_RANBP2_1"/>
    <property type="match status" value="1"/>
</dbReference>